<feature type="transmembrane region" description="Helical" evidence="1">
    <location>
        <begin position="20"/>
        <end position="40"/>
    </location>
</feature>
<reference evidence="2 3" key="1">
    <citation type="submission" date="2020-08" db="EMBL/GenBank/DDBJ databases">
        <title>A Genomic Blueprint of the Chicken Gut Microbiome.</title>
        <authorList>
            <person name="Gilroy R."/>
            <person name="Ravi A."/>
            <person name="Getino M."/>
            <person name="Pursley I."/>
            <person name="Horton D.L."/>
            <person name="Alikhan N.-F."/>
            <person name="Baker D."/>
            <person name="Gharbi K."/>
            <person name="Hall N."/>
            <person name="Watson M."/>
            <person name="Adriaenssens E.M."/>
            <person name="Foster-Nyarko E."/>
            <person name="Jarju S."/>
            <person name="Secka A."/>
            <person name="Antonio M."/>
            <person name="Oren A."/>
            <person name="Chaudhuri R."/>
            <person name="La Ragione R.M."/>
            <person name="Hildebrand F."/>
            <person name="Pallen M.J."/>
        </authorList>
    </citation>
    <scope>NUCLEOTIDE SEQUENCE [LARGE SCALE GENOMIC DNA]</scope>
    <source>
        <strain evidence="2 3">Sa3CUA2</strain>
    </source>
</reference>
<organism evidence="2 3">
    <name type="scientific">Cellulomonas avistercoris</name>
    <dbReference type="NCBI Taxonomy" id="2762242"/>
    <lineage>
        <taxon>Bacteria</taxon>
        <taxon>Bacillati</taxon>
        <taxon>Actinomycetota</taxon>
        <taxon>Actinomycetes</taxon>
        <taxon>Micrococcales</taxon>
        <taxon>Cellulomonadaceae</taxon>
        <taxon>Cellulomonas</taxon>
    </lineage>
</organism>
<evidence type="ECO:0000313" key="3">
    <source>
        <dbReference type="Proteomes" id="UP000604241"/>
    </source>
</evidence>
<comment type="caution">
    <text evidence="2">The sequence shown here is derived from an EMBL/GenBank/DDBJ whole genome shotgun (WGS) entry which is preliminary data.</text>
</comment>
<dbReference type="Proteomes" id="UP000604241">
    <property type="component" value="Unassembled WGS sequence"/>
</dbReference>
<keyword evidence="1" id="KW-0472">Membrane</keyword>
<evidence type="ECO:0000313" key="2">
    <source>
        <dbReference type="EMBL" id="MBD7919545.1"/>
    </source>
</evidence>
<dbReference type="RefSeq" id="WP_191784189.1">
    <property type="nucleotide sequence ID" value="NZ_JACSQV010000013.1"/>
</dbReference>
<keyword evidence="1" id="KW-1133">Transmembrane helix</keyword>
<keyword evidence="3" id="KW-1185">Reference proteome</keyword>
<accession>A0ABR8QGL1</accession>
<gene>
    <name evidence="2" type="ORF">H9657_14835</name>
</gene>
<dbReference type="EMBL" id="JACSQV010000013">
    <property type="protein sequence ID" value="MBD7919545.1"/>
    <property type="molecule type" value="Genomic_DNA"/>
</dbReference>
<proteinExistence type="predicted"/>
<name>A0ABR8QGL1_9CELL</name>
<protein>
    <submittedName>
        <fullName evidence="2">Molybdopterin oxidoreductase</fullName>
    </submittedName>
</protein>
<keyword evidence="1" id="KW-0812">Transmembrane</keyword>
<sequence>MTVRTQTREVRRHRTEWWVVAAWASLALLVVSGLLAAAGLL</sequence>
<evidence type="ECO:0000256" key="1">
    <source>
        <dbReference type="SAM" id="Phobius"/>
    </source>
</evidence>